<dbReference type="Proteomes" id="UP000006729">
    <property type="component" value="Chromosome 17"/>
</dbReference>
<protein>
    <submittedName>
        <fullName evidence="1">Uncharacterized protein</fullName>
    </submittedName>
</protein>
<dbReference type="AlphaFoldDB" id="A0A2K1X543"/>
<accession>A0A2K1X543</accession>
<dbReference type="InParanoid" id="A0A2K1X543"/>
<keyword evidence="2" id="KW-1185">Reference proteome</keyword>
<gene>
    <name evidence="1" type="ORF">POPTR_017G083800</name>
</gene>
<evidence type="ECO:0000313" key="1">
    <source>
        <dbReference type="EMBL" id="PNS95879.1"/>
    </source>
</evidence>
<reference evidence="1 2" key="1">
    <citation type="journal article" date="2006" name="Science">
        <title>The genome of black cottonwood, Populus trichocarpa (Torr. &amp; Gray).</title>
        <authorList>
            <person name="Tuskan G.A."/>
            <person name="Difazio S."/>
            <person name="Jansson S."/>
            <person name="Bohlmann J."/>
            <person name="Grigoriev I."/>
            <person name="Hellsten U."/>
            <person name="Putnam N."/>
            <person name="Ralph S."/>
            <person name="Rombauts S."/>
            <person name="Salamov A."/>
            <person name="Schein J."/>
            <person name="Sterck L."/>
            <person name="Aerts A."/>
            <person name="Bhalerao R.R."/>
            <person name="Bhalerao R.P."/>
            <person name="Blaudez D."/>
            <person name="Boerjan W."/>
            <person name="Brun A."/>
            <person name="Brunner A."/>
            <person name="Busov V."/>
            <person name="Campbell M."/>
            <person name="Carlson J."/>
            <person name="Chalot M."/>
            <person name="Chapman J."/>
            <person name="Chen G.L."/>
            <person name="Cooper D."/>
            <person name="Coutinho P.M."/>
            <person name="Couturier J."/>
            <person name="Covert S."/>
            <person name="Cronk Q."/>
            <person name="Cunningham R."/>
            <person name="Davis J."/>
            <person name="Degroeve S."/>
            <person name="Dejardin A."/>
            <person name="Depamphilis C."/>
            <person name="Detter J."/>
            <person name="Dirks B."/>
            <person name="Dubchak I."/>
            <person name="Duplessis S."/>
            <person name="Ehlting J."/>
            <person name="Ellis B."/>
            <person name="Gendler K."/>
            <person name="Goodstein D."/>
            <person name="Gribskov M."/>
            <person name="Grimwood J."/>
            <person name="Groover A."/>
            <person name="Gunter L."/>
            <person name="Hamberger B."/>
            <person name="Heinze B."/>
            <person name="Helariutta Y."/>
            <person name="Henrissat B."/>
            <person name="Holligan D."/>
            <person name="Holt R."/>
            <person name="Huang W."/>
            <person name="Islam-Faridi N."/>
            <person name="Jones S."/>
            <person name="Jones-Rhoades M."/>
            <person name="Jorgensen R."/>
            <person name="Joshi C."/>
            <person name="Kangasjarvi J."/>
            <person name="Karlsson J."/>
            <person name="Kelleher C."/>
            <person name="Kirkpatrick R."/>
            <person name="Kirst M."/>
            <person name="Kohler A."/>
            <person name="Kalluri U."/>
            <person name="Larimer F."/>
            <person name="Leebens-Mack J."/>
            <person name="Leple J.C."/>
            <person name="Locascio P."/>
            <person name="Lou Y."/>
            <person name="Lucas S."/>
            <person name="Martin F."/>
            <person name="Montanini B."/>
            <person name="Napoli C."/>
            <person name="Nelson D.R."/>
            <person name="Nelson C."/>
            <person name="Nieminen K."/>
            <person name="Nilsson O."/>
            <person name="Pereda V."/>
            <person name="Peter G."/>
            <person name="Philippe R."/>
            <person name="Pilate G."/>
            <person name="Poliakov A."/>
            <person name="Razumovskaya J."/>
            <person name="Richardson P."/>
            <person name="Rinaldi C."/>
            <person name="Ritland K."/>
            <person name="Rouze P."/>
            <person name="Ryaboy D."/>
            <person name="Schmutz J."/>
            <person name="Schrader J."/>
            <person name="Segerman B."/>
            <person name="Shin H."/>
            <person name="Siddiqui A."/>
            <person name="Sterky F."/>
            <person name="Terry A."/>
            <person name="Tsai C.J."/>
            <person name="Uberbacher E."/>
            <person name="Unneberg P."/>
            <person name="Vahala J."/>
            <person name="Wall K."/>
            <person name="Wessler S."/>
            <person name="Yang G."/>
            <person name="Yin T."/>
            <person name="Douglas C."/>
            <person name="Marra M."/>
            <person name="Sandberg G."/>
            <person name="Van de Peer Y."/>
            <person name="Rokhsar D."/>
        </authorList>
    </citation>
    <scope>NUCLEOTIDE SEQUENCE [LARGE SCALE GENOMIC DNA]</scope>
    <source>
        <strain evidence="2">cv. Nisqually</strain>
    </source>
</reference>
<sequence length="115" mass="13154">MKLSMTKKGFNIEFDQVRIQILGKESLPSFNKVFSLIRAEEERRIMMLNVPNTEGSTMMITNSMNPSDAMNVAKMVKNEGKNSLKMTSFVITARKQVIQRRHAETLWKTTKDGAK</sequence>
<proteinExistence type="predicted"/>
<organism evidence="1 2">
    <name type="scientific">Populus trichocarpa</name>
    <name type="common">Western balsam poplar</name>
    <name type="synonym">Populus balsamifera subsp. trichocarpa</name>
    <dbReference type="NCBI Taxonomy" id="3694"/>
    <lineage>
        <taxon>Eukaryota</taxon>
        <taxon>Viridiplantae</taxon>
        <taxon>Streptophyta</taxon>
        <taxon>Embryophyta</taxon>
        <taxon>Tracheophyta</taxon>
        <taxon>Spermatophyta</taxon>
        <taxon>Magnoliopsida</taxon>
        <taxon>eudicotyledons</taxon>
        <taxon>Gunneridae</taxon>
        <taxon>Pentapetalae</taxon>
        <taxon>rosids</taxon>
        <taxon>fabids</taxon>
        <taxon>Malpighiales</taxon>
        <taxon>Salicaceae</taxon>
        <taxon>Saliceae</taxon>
        <taxon>Populus</taxon>
    </lineage>
</organism>
<dbReference type="EMBL" id="CM009306">
    <property type="protein sequence ID" value="PNS95879.1"/>
    <property type="molecule type" value="Genomic_DNA"/>
</dbReference>
<evidence type="ECO:0000313" key="2">
    <source>
        <dbReference type="Proteomes" id="UP000006729"/>
    </source>
</evidence>
<name>A0A2K1X543_POPTR</name>